<feature type="region of interest" description="Disordered" evidence="1">
    <location>
        <begin position="135"/>
        <end position="164"/>
    </location>
</feature>
<dbReference type="RefSeq" id="XP_003664041.1">
    <property type="nucleotide sequence ID" value="XM_003663993.1"/>
</dbReference>
<proteinExistence type="predicted"/>
<dbReference type="EMBL" id="CP003005">
    <property type="protein sequence ID" value="AEO58796.1"/>
    <property type="molecule type" value="Genomic_DNA"/>
</dbReference>
<dbReference type="InParanoid" id="G2QHD6"/>
<name>G2QHD6_THET4</name>
<protein>
    <submittedName>
        <fullName evidence="2">Uncharacterized protein</fullName>
    </submittedName>
</protein>
<dbReference type="KEGG" id="mtm:MYCTH_2306396"/>
<sequence length="294" mass="31847">MVRRRQRHDWRPLTLHDIGYNNRRIDVEVFLNGSTLTKVPAYGSTDWEENWIAAPIAQALIGCYTFEEGASFGERGRIEYTRSLNLTIMINGKSADATFRVLENAENRVNVPMLVGEATIREIWGEAWPPSHLPPSRAPPLPLPLNTPPAPAPHQPGTDVHTACSSAPEVYGQTAEAPFAYPQFPSGYSYDSFGFSSGTPFNPAIAHQGSLPVMSTPWPTGAGYALVDLTGTSAAGFSSAQQAGGIATLLDHADRQPVEGDFENLAVLRCIQAHEPVVRTQQDAGPSASNVVWP</sequence>
<dbReference type="VEuPathDB" id="FungiDB:MYCTH_2306396"/>
<dbReference type="HOGENOM" id="CLU_947260_0_0_1"/>
<feature type="compositionally biased region" description="Pro residues" evidence="1">
    <location>
        <begin position="135"/>
        <end position="154"/>
    </location>
</feature>
<organism evidence="2 3">
    <name type="scientific">Thermothelomyces thermophilus (strain ATCC 42464 / BCRC 31852 / DSM 1799)</name>
    <name type="common">Sporotrichum thermophile</name>
    <dbReference type="NCBI Taxonomy" id="573729"/>
    <lineage>
        <taxon>Eukaryota</taxon>
        <taxon>Fungi</taxon>
        <taxon>Dikarya</taxon>
        <taxon>Ascomycota</taxon>
        <taxon>Pezizomycotina</taxon>
        <taxon>Sordariomycetes</taxon>
        <taxon>Sordariomycetidae</taxon>
        <taxon>Sordariales</taxon>
        <taxon>Chaetomiaceae</taxon>
        <taxon>Thermothelomyces</taxon>
    </lineage>
</organism>
<evidence type="ECO:0000313" key="3">
    <source>
        <dbReference type="Proteomes" id="UP000007322"/>
    </source>
</evidence>
<gene>
    <name evidence="2" type="ORF">MYCTH_2306396</name>
</gene>
<evidence type="ECO:0000313" key="2">
    <source>
        <dbReference type="EMBL" id="AEO58796.1"/>
    </source>
</evidence>
<dbReference type="AlphaFoldDB" id="G2QHD6"/>
<keyword evidence="3" id="KW-1185">Reference proteome</keyword>
<evidence type="ECO:0000256" key="1">
    <source>
        <dbReference type="SAM" id="MobiDB-lite"/>
    </source>
</evidence>
<dbReference type="GeneID" id="11513594"/>
<reference evidence="2 3" key="1">
    <citation type="journal article" date="2011" name="Nat. Biotechnol.">
        <title>Comparative genomic analysis of the thermophilic biomass-degrading fungi Myceliophthora thermophila and Thielavia terrestris.</title>
        <authorList>
            <person name="Berka R.M."/>
            <person name="Grigoriev I.V."/>
            <person name="Otillar R."/>
            <person name="Salamov A."/>
            <person name="Grimwood J."/>
            <person name="Reid I."/>
            <person name="Ishmael N."/>
            <person name="John T."/>
            <person name="Darmond C."/>
            <person name="Moisan M.-C."/>
            <person name="Henrissat B."/>
            <person name="Coutinho P.M."/>
            <person name="Lombard V."/>
            <person name="Natvig D.O."/>
            <person name="Lindquist E."/>
            <person name="Schmutz J."/>
            <person name="Lucas S."/>
            <person name="Harris P."/>
            <person name="Powlowski J."/>
            <person name="Bellemare A."/>
            <person name="Taylor D."/>
            <person name="Butler G."/>
            <person name="de Vries R.P."/>
            <person name="Allijn I.E."/>
            <person name="van den Brink J."/>
            <person name="Ushinsky S."/>
            <person name="Storms R."/>
            <person name="Powell A.J."/>
            <person name="Paulsen I.T."/>
            <person name="Elbourne L.D.H."/>
            <person name="Baker S.E."/>
            <person name="Magnuson J."/>
            <person name="LaBoissiere S."/>
            <person name="Clutterbuck A.J."/>
            <person name="Martinez D."/>
            <person name="Wogulis M."/>
            <person name="de Leon A.L."/>
            <person name="Rey M.W."/>
            <person name="Tsang A."/>
        </authorList>
    </citation>
    <scope>NUCLEOTIDE SEQUENCE [LARGE SCALE GENOMIC DNA]</scope>
    <source>
        <strain evidence="3">ATCC 42464 / BCRC 31852 / DSM 1799</strain>
    </source>
</reference>
<accession>G2QHD6</accession>
<dbReference type="Proteomes" id="UP000007322">
    <property type="component" value="Chromosome 4"/>
</dbReference>